<dbReference type="AlphaFoldDB" id="A0A1Y5SIW3"/>
<accession>A0A1Y5SIW3</accession>
<evidence type="ECO:0000259" key="1">
    <source>
        <dbReference type="Pfam" id="PF14355"/>
    </source>
</evidence>
<name>A0A1Y5SIW3_9RHOB</name>
<keyword evidence="3" id="KW-1185">Reference proteome</keyword>
<protein>
    <recommendedName>
        <fullName evidence="1">Abortive infection protein-like C-terminal domain-containing protein</fullName>
    </recommendedName>
</protein>
<reference evidence="2 3" key="1">
    <citation type="submission" date="2017-03" db="EMBL/GenBank/DDBJ databases">
        <authorList>
            <person name="Afonso C.L."/>
            <person name="Miller P.J."/>
            <person name="Scott M.A."/>
            <person name="Spackman E."/>
            <person name="Goraichik I."/>
            <person name="Dimitrov K.M."/>
            <person name="Suarez D.L."/>
            <person name="Swayne D.E."/>
        </authorList>
    </citation>
    <scope>NUCLEOTIDE SEQUENCE [LARGE SCALE GENOMIC DNA]</scope>
    <source>
        <strain evidence="2 3">CECT 7971</strain>
    </source>
</reference>
<dbReference type="Pfam" id="PF14355">
    <property type="entry name" value="Abi_C"/>
    <property type="match status" value="1"/>
</dbReference>
<organism evidence="2 3">
    <name type="scientific">Pacificibacter marinus</name>
    <dbReference type="NCBI Taxonomy" id="658057"/>
    <lineage>
        <taxon>Bacteria</taxon>
        <taxon>Pseudomonadati</taxon>
        <taxon>Pseudomonadota</taxon>
        <taxon>Alphaproteobacteria</taxon>
        <taxon>Rhodobacterales</taxon>
        <taxon>Roseobacteraceae</taxon>
        <taxon>Pacificibacter</taxon>
    </lineage>
</organism>
<evidence type="ECO:0000313" key="2">
    <source>
        <dbReference type="EMBL" id="SLN38650.1"/>
    </source>
</evidence>
<dbReference type="STRING" id="658057.SAMN04488032_103187"/>
<proteinExistence type="predicted"/>
<dbReference type="Proteomes" id="UP000193307">
    <property type="component" value="Unassembled WGS sequence"/>
</dbReference>
<feature type="domain" description="Abortive infection protein-like C-terminal" evidence="1">
    <location>
        <begin position="136"/>
        <end position="216"/>
    </location>
</feature>
<evidence type="ECO:0000313" key="3">
    <source>
        <dbReference type="Proteomes" id="UP000193307"/>
    </source>
</evidence>
<dbReference type="InterPro" id="IPR026001">
    <property type="entry name" value="Abi-like_C"/>
</dbReference>
<sequence>MVIELLQLLWSKRNSERNSELEEAQRQIDSDVWNISLEYVSALYDQASIEDLPFEKLVGEIATQPSHTAAPHLMKISSEWTLDTVEREFSRAFDNLETDPEAAVTAACSMLESVFRSIINARPEIDMPRSMEIKVLYKAIRDPLGLSPSKDVQESEIQADVRTILSALSNAIQGIGALRSHSGTAHGRERGFQRLDPRIARLAVGSASTLALFLIETWERKFPEDKLLAS</sequence>
<dbReference type="EMBL" id="FWFW01000004">
    <property type="protein sequence ID" value="SLN38650.1"/>
    <property type="molecule type" value="Genomic_DNA"/>
</dbReference>
<gene>
    <name evidence="2" type="ORF">PAM7971_01739</name>
</gene>